<keyword evidence="2" id="KW-0472">Membrane</keyword>
<dbReference type="OrthoDB" id="9808689at2"/>
<proteinExistence type="predicted"/>
<feature type="coiled-coil region" evidence="1">
    <location>
        <begin position="301"/>
        <end position="335"/>
    </location>
</feature>
<accession>A0A365U7P7</accession>
<keyword evidence="5" id="KW-1185">Reference proteome</keyword>
<name>A0A365U7P7_9RHOB</name>
<keyword evidence="1" id="KW-0175">Coiled coil</keyword>
<evidence type="ECO:0000313" key="5">
    <source>
        <dbReference type="Proteomes" id="UP000253370"/>
    </source>
</evidence>
<dbReference type="InterPro" id="IPR003399">
    <property type="entry name" value="Mce/MlaD"/>
</dbReference>
<feature type="transmembrane region" description="Helical" evidence="2">
    <location>
        <begin position="7"/>
        <end position="29"/>
    </location>
</feature>
<keyword evidence="2" id="KW-0812">Transmembrane</keyword>
<evidence type="ECO:0000256" key="1">
    <source>
        <dbReference type="SAM" id="Coils"/>
    </source>
</evidence>
<dbReference type="Proteomes" id="UP000253370">
    <property type="component" value="Unassembled WGS sequence"/>
</dbReference>
<reference evidence="4 5" key="1">
    <citation type="submission" date="2018-07" db="EMBL/GenBank/DDBJ databases">
        <title>Rhodosalinus sp. strain E84T genomic sequence and assembly.</title>
        <authorList>
            <person name="Liu Z.-W."/>
            <person name="Lu D.-C."/>
        </authorList>
    </citation>
    <scope>NUCLEOTIDE SEQUENCE [LARGE SCALE GENOMIC DNA]</scope>
    <source>
        <strain evidence="4 5">E84</strain>
    </source>
</reference>
<protein>
    <submittedName>
        <fullName evidence="4">MCE family protein</fullName>
    </submittedName>
</protein>
<evidence type="ECO:0000259" key="3">
    <source>
        <dbReference type="Pfam" id="PF02470"/>
    </source>
</evidence>
<organism evidence="4 5">
    <name type="scientific">Rhodosalinus halophilus</name>
    <dbReference type="NCBI Taxonomy" id="2259333"/>
    <lineage>
        <taxon>Bacteria</taxon>
        <taxon>Pseudomonadati</taxon>
        <taxon>Pseudomonadota</taxon>
        <taxon>Alphaproteobacteria</taxon>
        <taxon>Rhodobacterales</taxon>
        <taxon>Paracoccaceae</taxon>
        <taxon>Rhodosalinus</taxon>
    </lineage>
</organism>
<gene>
    <name evidence="4" type="ORF">DRV85_12945</name>
</gene>
<dbReference type="PANTHER" id="PTHR36698:SF2">
    <property type="entry name" value="MCE_MLAD DOMAIN-CONTAINING PROTEIN"/>
    <property type="match status" value="1"/>
</dbReference>
<keyword evidence="2" id="KW-1133">Transmembrane helix</keyword>
<dbReference type="Pfam" id="PF02470">
    <property type="entry name" value="MlaD"/>
    <property type="match status" value="1"/>
</dbReference>
<dbReference type="EMBL" id="QNTQ01000011">
    <property type="protein sequence ID" value="RBI84338.1"/>
    <property type="molecule type" value="Genomic_DNA"/>
</dbReference>
<dbReference type="PANTHER" id="PTHR36698">
    <property type="entry name" value="BLL5892 PROTEIN"/>
    <property type="match status" value="1"/>
</dbReference>
<dbReference type="RefSeq" id="WP_113289894.1">
    <property type="nucleotide sequence ID" value="NZ_QNTQ01000011.1"/>
</dbReference>
<comment type="caution">
    <text evidence="4">The sequence shown here is derived from an EMBL/GenBank/DDBJ whole genome shotgun (WGS) entry which is preliminary data.</text>
</comment>
<feature type="domain" description="Mce/MlaD" evidence="3">
    <location>
        <begin position="40"/>
        <end position="115"/>
    </location>
</feature>
<evidence type="ECO:0000256" key="2">
    <source>
        <dbReference type="SAM" id="Phobius"/>
    </source>
</evidence>
<sequence>METRANYLLIGAFTLAGFLGLLGFLLWFARVELDRQFAYYDIYFPTVTGLSNASEVRFSGLPVGQVVEVALAPDQSGEVRVRVEVDAGTPVRTSSVATIESLGVTGQSYVGISAGDPRDPLLEAVAEETVPDIPAGRSVLQTLSQDAPEILEEILQVSRRVSDLLGPENQDRVANILANVENSSAELSQALEDFSAVTETIATATEDIGAFTSRLEDISAAATTTLETADGTLRQVSDLAERAETTLEVGDDALRSGRQTLDSANAFIETDLPRVVETLESTLASLRTEIDRVGGDASAMLAEFRQTGEVATARLAEAEETIAALDRVLDDTSRSVAAVEAAATRFDTFIAEDGTALVTETRDFLANANEVAEAAVSVAEEDLPAILRDIRQATETAARTVESVGADLSAAAGRADDISAEVAATLDTVGTTFENANATLGRINTALETGESALAAAERAFTTADSVMTEDVQQVVTSLQDTLARLDEAVAAVTADIPTITDEIRQTAERANAAFAQVERTAGDLGPSLQAFANDGLPQYTRLGREARELVENLQTLARQIQRDPARYFLGRDAPAYRR</sequence>
<evidence type="ECO:0000313" key="4">
    <source>
        <dbReference type="EMBL" id="RBI84338.1"/>
    </source>
</evidence>
<dbReference type="AlphaFoldDB" id="A0A365U7P7"/>